<dbReference type="VEuPathDB" id="TriTrypDB:BSAL_05455"/>
<dbReference type="EMBL" id="CYKH01000903">
    <property type="protein sequence ID" value="CUG61384.1"/>
    <property type="molecule type" value="Genomic_DNA"/>
</dbReference>
<dbReference type="AlphaFoldDB" id="A0A0S4J2T5"/>
<organism evidence="1 2">
    <name type="scientific">Bodo saltans</name>
    <name type="common">Flagellated protozoan</name>
    <dbReference type="NCBI Taxonomy" id="75058"/>
    <lineage>
        <taxon>Eukaryota</taxon>
        <taxon>Discoba</taxon>
        <taxon>Euglenozoa</taxon>
        <taxon>Kinetoplastea</taxon>
        <taxon>Metakinetoplastina</taxon>
        <taxon>Eubodonida</taxon>
        <taxon>Bodonidae</taxon>
        <taxon>Bodo</taxon>
    </lineage>
</organism>
<keyword evidence="2" id="KW-1185">Reference proteome</keyword>
<gene>
    <name evidence="1" type="ORF">BSAL_05455</name>
</gene>
<evidence type="ECO:0000313" key="1">
    <source>
        <dbReference type="EMBL" id="CUG61384.1"/>
    </source>
</evidence>
<dbReference type="Proteomes" id="UP000051952">
    <property type="component" value="Unassembled WGS sequence"/>
</dbReference>
<proteinExistence type="predicted"/>
<evidence type="ECO:0000313" key="2">
    <source>
        <dbReference type="Proteomes" id="UP000051952"/>
    </source>
</evidence>
<protein>
    <submittedName>
        <fullName evidence="1">Uncharacterized protein</fullName>
    </submittedName>
</protein>
<name>A0A0S4J2T5_BODSA</name>
<sequence>MFGRCLEGVWKVFGRCLEGVHQCLEGCDGQVASHSLFTCVQRFPPYSPESLFGRRVVS</sequence>
<reference evidence="2" key="1">
    <citation type="submission" date="2015-09" db="EMBL/GenBank/DDBJ databases">
        <authorList>
            <consortium name="Pathogen Informatics"/>
        </authorList>
    </citation>
    <scope>NUCLEOTIDE SEQUENCE [LARGE SCALE GENOMIC DNA]</scope>
    <source>
        <strain evidence="2">Lake Konstanz</strain>
    </source>
</reference>
<accession>A0A0S4J2T5</accession>